<sequence>MQLFFTFQKFWNKKSNFEKIFWQIFFTFIIVVFFCLLHFEKWEKYFFTLQDTKPLSTKNIESEKFIASSEIIQTLKNFSKSFEKIQFFIKDDIVVVDGFEKFENVMDFLYQIESFSQNFVLDFYLYHKQNGKIDFKIIFVLRENF</sequence>
<dbReference type="Proteomes" id="UP000256695">
    <property type="component" value="Unassembled WGS sequence"/>
</dbReference>
<evidence type="ECO:0000313" key="3">
    <source>
        <dbReference type="Proteomes" id="UP000256695"/>
    </source>
</evidence>
<keyword evidence="3" id="KW-1185">Reference proteome</keyword>
<dbReference type="RefSeq" id="WP_115579693.1">
    <property type="nucleotide sequence ID" value="NZ_NXLX01000030.1"/>
</dbReference>
<protein>
    <submittedName>
        <fullName evidence="2">Uncharacterized protein</fullName>
    </submittedName>
</protein>
<keyword evidence="1" id="KW-0472">Membrane</keyword>
<feature type="transmembrane region" description="Helical" evidence="1">
    <location>
        <begin position="20"/>
        <end position="39"/>
    </location>
</feature>
<keyword evidence="1" id="KW-1133">Transmembrane helix</keyword>
<keyword evidence="1" id="KW-0812">Transmembrane</keyword>
<dbReference type="EMBL" id="NXLX01000030">
    <property type="protein sequence ID" value="RDU71306.1"/>
    <property type="molecule type" value="Genomic_DNA"/>
</dbReference>
<evidence type="ECO:0000313" key="2">
    <source>
        <dbReference type="EMBL" id="RDU71306.1"/>
    </source>
</evidence>
<gene>
    <name evidence="2" type="ORF">CQA57_07885</name>
</gene>
<accession>A0A3D8J279</accession>
<organism evidence="2 3">
    <name type="scientific">Helicobacter anseris</name>
    <dbReference type="NCBI Taxonomy" id="375926"/>
    <lineage>
        <taxon>Bacteria</taxon>
        <taxon>Pseudomonadati</taxon>
        <taxon>Campylobacterota</taxon>
        <taxon>Epsilonproteobacteria</taxon>
        <taxon>Campylobacterales</taxon>
        <taxon>Helicobacteraceae</taxon>
        <taxon>Helicobacter</taxon>
    </lineage>
</organism>
<reference evidence="2 3" key="1">
    <citation type="submission" date="2018-04" db="EMBL/GenBank/DDBJ databases">
        <title>Novel Campyloabacter and Helicobacter Species and Strains.</title>
        <authorList>
            <person name="Mannion A.J."/>
            <person name="Shen Z."/>
            <person name="Fox J.G."/>
        </authorList>
    </citation>
    <scope>NUCLEOTIDE SEQUENCE [LARGE SCALE GENOMIC DNA]</scope>
    <source>
        <strain evidence="2 3">MIT 04-9362</strain>
    </source>
</reference>
<comment type="caution">
    <text evidence="2">The sequence shown here is derived from an EMBL/GenBank/DDBJ whole genome shotgun (WGS) entry which is preliminary data.</text>
</comment>
<dbReference type="AlphaFoldDB" id="A0A3D8J279"/>
<proteinExistence type="predicted"/>
<name>A0A3D8J279_9HELI</name>
<evidence type="ECO:0000256" key="1">
    <source>
        <dbReference type="SAM" id="Phobius"/>
    </source>
</evidence>